<feature type="compositionally biased region" description="Low complexity" evidence="8">
    <location>
        <begin position="26"/>
        <end position="39"/>
    </location>
</feature>
<evidence type="ECO:0000256" key="1">
    <source>
        <dbReference type="ARBA" id="ARBA00004442"/>
    </source>
</evidence>
<keyword evidence="11" id="KW-1185">Reference proteome</keyword>
<evidence type="ECO:0000256" key="9">
    <source>
        <dbReference type="SAM" id="SignalP"/>
    </source>
</evidence>
<feature type="compositionally biased region" description="Pro residues" evidence="8">
    <location>
        <begin position="40"/>
        <end position="62"/>
    </location>
</feature>
<keyword evidence="3" id="KW-0813">Transport</keyword>
<dbReference type="InterPro" id="IPR051906">
    <property type="entry name" value="TolC-like"/>
</dbReference>
<dbReference type="SUPFAM" id="SSF56954">
    <property type="entry name" value="Outer membrane efflux proteins (OEP)"/>
    <property type="match status" value="1"/>
</dbReference>
<dbReference type="Gene3D" id="1.20.1600.10">
    <property type="entry name" value="Outer membrane efflux proteins (OEP)"/>
    <property type="match status" value="1"/>
</dbReference>
<evidence type="ECO:0000313" key="10">
    <source>
        <dbReference type="EMBL" id="QSQ21762.1"/>
    </source>
</evidence>
<reference evidence="10 11" key="1">
    <citation type="submission" date="2021-02" db="EMBL/GenBank/DDBJ databases">
        <title>De Novo genome assembly of isolated myxobacteria.</title>
        <authorList>
            <person name="Stevens D.C."/>
        </authorList>
    </citation>
    <scope>NUCLEOTIDE SEQUENCE [LARGE SCALE GENOMIC DNA]</scope>
    <source>
        <strain evidence="11">SCPEA02</strain>
    </source>
</reference>
<organism evidence="10 11">
    <name type="scientific">Pyxidicoccus parkwayensis</name>
    <dbReference type="NCBI Taxonomy" id="2813578"/>
    <lineage>
        <taxon>Bacteria</taxon>
        <taxon>Pseudomonadati</taxon>
        <taxon>Myxococcota</taxon>
        <taxon>Myxococcia</taxon>
        <taxon>Myxococcales</taxon>
        <taxon>Cystobacterineae</taxon>
        <taxon>Myxococcaceae</taxon>
        <taxon>Pyxidicoccus</taxon>
    </lineage>
</organism>
<sequence length="500" mass="53354">MNALLLAALLSRTGFLPGLLLAQAPPGTVRQPTPAAQSTPTPPSPQVRPPPTGDTGPLPPPMQFQVSDPLLEPVPAAPVQVSSWREAMDLLRQRSTDLRTALAQVESAAGQRRIALAGLLPSLTGTVSVQYNVLDPKATAFLGGGGTPTGIGGGTGTGGTTLTPTTPPFLGLLSASVPLLDLRAFAVLHTADESQRTAKLSLAETRRQLTGALAQALVLVSARERLAEVNRVNLRTALERQAQAERRLELGAGTRLDVVRVRQDSENARTLVVTGDEQLRQARESLGLTLGTPEAVGLARGVRLEEFLLTARNDCQKLTELTSRPDLAVARSRVKVAESQITEVKRSYLPTVDLNSTAVALTVEKGFAQVPAWNIGAALVLPFWDGGVREGQLRQTRAGAEVARQSAVGLERNVSVEVAQARRAVEVAAASRDIADRERKLAEENDRLTRRSFEVGTGTSLELIQAAAALRQAELALVVREFELEQARVQAFLAEATCNW</sequence>
<evidence type="ECO:0000313" key="11">
    <source>
        <dbReference type="Proteomes" id="UP000662747"/>
    </source>
</evidence>
<dbReference type="EMBL" id="CP071090">
    <property type="protein sequence ID" value="QSQ21762.1"/>
    <property type="molecule type" value="Genomic_DNA"/>
</dbReference>
<comment type="similarity">
    <text evidence="2">Belongs to the outer membrane factor (OMF) (TC 1.B.17) family.</text>
</comment>
<dbReference type="Proteomes" id="UP000662747">
    <property type="component" value="Chromosome"/>
</dbReference>
<keyword evidence="6" id="KW-0472">Membrane</keyword>
<name>A0ABX7NSA9_9BACT</name>
<evidence type="ECO:0000256" key="7">
    <source>
        <dbReference type="ARBA" id="ARBA00023237"/>
    </source>
</evidence>
<keyword evidence="5" id="KW-0812">Transmembrane</keyword>
<feature type="chain" id="PRO_5047191784" evidence="9">
    <location>
        <begin position="23"/>
        <end position="500"/>
    </location>
</feature>
<proteinExistence type="inferred from homology"/>
<dbReference type="Pfam" id="PF02321">
    <property type="entry name" value="OEP"/>
    <property type="match status" value="2"/>
</dbReference>
<evidence type="ECO:0000256" key="6">
    <source>
        <dbReference type="ARBA" id="ARBA00023136"/>
    </source>
</evidence>
<feature type="region of interest" description="Disordered" evidence="8">
    <location>
        <begin position="26"/>
        <end position="68"/>
    </location>
</feature>
<evidence type="ECO:0000256" key="4">
    <source>
        <dbReference type="ARBA" id="ARBA00022452"/>
    </source>
</evidence>
<evidence type="ECO:0000256" key="2">
    <source>
        <dbReference type="ARBA" id="ARBA00007613"/>
    </source>
</evidence>
<accession>A0ABX7NSA9</accession>
<evidence type="ECO:0000256" key="3">
    <source>
        <dbReference type="ARBA" id="ARBA00022448"/>
    </source>
</evidence>
<feature type="signal peptide" evidence="9">
    <location>
        <begin position="1"/>
        <end position="22"/>
    </location>
</feature>
<dbReference type="RefSeq" id="WP_206723339.1">
    <property type="nucleotide sequence ID" value="NZ_CP071090.1"/>
</dbReference>
<gene>
    <name evidence="10" type="ORF">JY651_42530</name>
</gene>
<dbReference type="PANTHER" id="PTHR30026">
    <property type="entry name" value="OUTER MEMBRANE PROTEIN TOLC"/>
    <property type="match status" value="1"/>
</dbReference>
<keyword evidence="9" id="KW-0732">Signal</keyword>
<dbReference type="InterPro" id="IPR003423">
    <property type="entry name" value="OMP_efflux"/>
</dbReference>
<protein>
    <submittedName>
        <fullName evidence="10">TolC family protein</fullName>
    </submittedName>
</protein>
<keyword evidence="7" id="KW-0998">Cell outer membrane</keyword>
<comment type="subcellular location">
    <subcellularLocation>
        <location evidence="1">Cell outer membrane</location>
    </subcellularLocation>
</comment>
<dbReference type="PANTHER" id="PTHR30026:SF20">
    <property type="entry name" value="OUTER MEMBRANE PROTEIN TOLC"/>
    <property type="match status" value="1"/>
</dbReference>
<evidence type="ECO:0000256" key="5">
    <source>
        <dbReference type="ARBA" id="ARBA00022692"/>
    </source>
</evidence>
<keyword evidence="4" id="KW-1134">Transmembrane beta strand</keyword>
<evidence type="ECO:0000256" key="8">
    <source>
        <dbReference type="SAM" id="MobiDB-lite"/>
    </source>
</evidence>